<sequence length="258" mass="30405">MKEKIYTIPVTDAFKNDCECPMCILEKKLEDENVEYILGPFLMEPEGRIQTNKEGFCQKHFEMLYNTQANRLGLGLIVDTLLCEQNSILKKMYSENEEVLRRDSEISMIKNLSGKIISKQTESKKFVDALIEKLDDLNSSCTICNRLNKTMDRYVDVILYLYFKEEDFKNMFDNQKGFCLKHLKLLLEGTKKYLAPKETAIFINKLMSIQIENMERIQEEVNWFTKKFDYRYNDAPWKNSKDALLRSIQKLVGYSNLK</sequence>
<organism evidence="1 3">
    <name type="scientific">Acetivibrio saccincola</name>
    <dbReference type="NCBI Taxonomy" id="1677857"/>
    <lineage>
        <taxon>Bacteria</taxon>
        <taxon>Bacillati</taxon>
        <taxon>Bacillota</taxon>
        <taxon>Clostridia</taxon>
        <taxon>Eubacteriales</taxon>
        <taxon>Oscillospiraceae</taxon>
        <taxon>Acetivibrio</taxon>
    </lineage>
</organism>
<name>A0A2K9EU28_9FIRM</name>
<dbReference type="EMBL" id="NEMB01000003">
    <property type="protein sequence ID" value="PQQ65880.1"/>
    <property type="molecule type" value="Genomic_DNA"/>
</dbReference>
<dbReference type="OrthoDB" id="9810814at2"/>
<dbReference type="EMBL" id="CP025197">
    <property type="protein sequence ID" value="AUG59040.1"/>
    <property type="molecule type" value="Genomic_DNA"/>
</dbReference>
<dbReference type="Pfam" id="PF19538">
    <property type="entry name" value="DUF6062"/>
    <property type="match status" value="1"/>
</dbReference>
<evidence type="ECO:0000313" key="4">
    <source>
        <dbReference type="Proteomes" id="UP000239720"/>
    </source>
</evidence>
<evidence type="ECO:0000313" key="1">
    <source>
        <dbReference type="EMBL" id="AUG59040.1"/>
    </source>
</evidence>
<evidence type="ECO:0000313" key="2">
    <source>
        <dbReference type="EMBL" id="PQQ65880.1"/>
    </source>
</evidence>
<dbReference type="InterPro" id="IPR045706">
    <property type="entry name" value="DUF6062"/>
</dbReference>
<dbReference type="Proteomes" id="UP000239720">
    <property type="component" value="Unassembled WGS sequence"/>
</dbReference>
<protein>
    <submittedName>
        <fullName evidence="2">ABC transporter substrate-binding protein</fullName>
    </submittedName>
</protein>
<proteinExistence type="predicted"/>
<evidence type="ECO:0000313" key="3">
    <source>
        <dbReference type="Proteomes" id="UP000233534"/>
    </source>
</evidence>
<dbReference type="Proteomes" id="UP000233534">
    <property type="component" value="Chromosome"/>
</dbReference>
<dbReference type="AlphaFoldDB" id="A0A2K9EU28"/>
<keyword evidence="3" id="KW-1185">Reference proteome</keyword>
<dbReference type="RefSeq" id="WP_101303841.1">
    <property type="nucleotide sequence ID" value="NZ_CP025197.1"/>
</dbReference>
<accession>A0A2K9EU28</accession>
<reference evidence="1 3" key="1">
    <citation type="submission" date="2017-12" db="EMBL/GenBank/DDBJ databases">
        <title>Complete genome sequence of Herbivorax saccincola GGR1, a novel Cellulosome-producing hydrolytic bacterium in a thermophilic biogas plant, established by Illumina and Nanopore MinION sequencing.</title>
        <authorList>
            <person name="Pechtl A."/>
            <person name="Ruckert C."/>
            <person name="Koeck D.E."/>
            <person name="Maus I."/>
            <person name="Winkler A."/>
            <person name="Kalinowski J."/>
            <person name="Puhler A."/>
            <person name="Schwarz W.W."/>
            <person name="Zverlov V.V."/>
            <person name="Schluter A."/>
            <person name="Liebl W."/>
        </authorList>
    </citation>
    <scope>NUCLEOTIDE SEQUENCE [LARGE SCALE GENOMIC DNA]</scope>
    <source>
        <strain evidence="1">GGR1</strain>
        <strain evidence="3">SR1</strain>
    </source>
</reference>
<reference evidence="2 4" key="2">
    <citation type="journal article" date="2018" name="Syst. Appl. Microbiol.">
        <title>Characterization and high-quality draft genome sequence of Herbivorax saccincola A7, an anaerobic, alkaliphilic, thermophilic, cellulolytic, and xylanolytic bacterium.</title>
        <authorList>
            <person name="Aikawa S."/>
            <person name="Baramee S."/>
            <person name="Sermsathanaswadi J."/>
            <person name="Thianheng P."/>
            <person name="Tachaapaikoon C."/>
            <person name="Shikata A."/>
            <person name="Waeonukul R."/>
            <person name="Pason P."/>
            <person name="Ratanakhanokchai K."/>
            <person name="Kosugi A."/>
        </authorList>
    </citation>
    <scope>NUCLEOTIDE SEQUENCE [LARGE SCALE GENOMIC DNA]</scope>
    <source>
        <strain evidence="2 4">A7</strain>
    </source>
</reference>
<dbReference type="KEGG" id="hsc:HVS_16005"/>
<gene>
    <name evidence="2" type="ORF">B9R14_03250</name>
    <name evidence="1" type="ORF">HVS_16005</name>
</gene>